<organism evidence="5 6">
    <name type="scientific">Wuchereria bancrofti</name>
    <dbReference type="NCBI Taxonomy" id="6293"/>
    <lineage>
        <taxon>Eukaryota</taxon>
        <taxon>Metazoa</taxon>
        <taxon>Ecdysozoa</taxon>
        <taxon>Nematoda</taxon>
        <taxon>Chromadorea</taxon>
        <taxon>Rhabditida</taxon>
        <taxon>Spirurina</taxon>
        <taxon>Spiruromorpha</taxon>
        <taxon>Filarioidea</taxon>
        <taxon>Onchocercidae</taxon>
        <taxon>Wuchereria</taxon>
    </lineage>
</organism>
<dbReference type="PROSITE" id="PS50082">
    <property type="entry name" value="WD_REPEATS_2"/>
    <property type="match status" value="3"/>
</dbReference>
<dbReference type="Gene3D" id="2.130.10.10">
    <property type="entry name" value="YVTN repeat-like/Quinoprotein amine dehydrogenase"/>
    <property type="match status" value="3"/>
</dbReference>
<accession>J9EHJ8</accession>
<feature type="compositionally biased region" description="Low complexity" evidence="4">
    <location>
        <begin position="553"/>
        <end position="568"/>
    </location>
</feature>
<dbReference type="SMART" id="SM00320">
    <property type="entry name" value="WD40"/>
    <property type="match status" value="8"/>
</dbReference>
<dbReference type="AlphaFoldDB" id="J9EHJ8"/>
<dbReference type="InterPro" id="IPR011047">
    <property type="entry name" value="Quinoprotein_ADH-like_sf"/>
</dbReference>
<feature type="repeat" description="WD" evidence="3">
    <location>
        <begin position="339"/>
        <end position="380"/>
    </location>
</feature>
<comment type="caution">
    <text evidence="5">The sequence shown here is derived from an EMBL/GenBank/DDBJ whole genome shotgun (WGS) entry which is preliminary data.</text>
</comment>
<feature type="repeat" description="WD" evidence="3">
    <location>
        <begin position="175"/>
        <end position="206"/>
    </location>
</feature>
<feature type="compositionally biased region" description="Polar residues" evidence="4">
    <location>
        <begin position="569"/>
        <end position="581"/>
    </location>
</feature>
<evidence type="ECO:0000256" key="3">
    <source>
        <dbReference type="PROSITE-ProRule" id="PRU00221"/>
    </source>
</evidence>
<dbReference type="Proteomes" id="UP000004810">
    <property type="component" value="Unassembled WGS sequence"/>
</dbReference>
<dbReference type="PANTHER" id="PTHR19848">
    <property type="entry name" value="WD40 REPEAT PROTEIN"/>
    <property type="match status" value="1"/>
</dbReference>
<dbReference type="InterPro" id="IPR015943">
    <property type="entry name" value="WD40/YVTN_repeat-like_dom_sf"/>
</dbReference>
<dbReference type="InterPro" id="IPR036322">
    <property type="entry name" value="WD40_repeat_dom_sf"/>
</dbReference>
<keyword evidence="1 3" id="KW-0853">WD repeat</keyword>
<sequence>MAPVSCITMTSNDAFVVVACEDETLKVFATVSGQELHELSGHDGKVVSMVAAYDDCQLFVATFAKIYVFDIHNGKLLDVLNCINRQPVTSLKITSDNYFLLSACGNRITIWNIQHQRHEINANREKGIVTDICMSADEKSAACTTTDGIVALWDLEICQCVCTMIQKRSVPALHVKFSIDSTFLLSGDAEGQINVWNSSNGKLRRIITHHSKAIESIFCLSDGYRILSVDQSNIVLIWNLFGTDETFQADRILAFTGIQPPVFLPSNNTYLIGYLPASKKELRIWSIEDETVIMKAEICHNEEITCFNTSSKGTLLVTGSADLSLKLWQISTGFLMQVLVGHEETVMCCAISDDENIIISGAKDSQIIIWATSTGNALISLKTESSVTALAINADATVILSANSSGWIEAHSIKDGKLLSSFNAHSTTKSLYVASMDYHRILLQLANCSQLPILCLHNIPPNKLIGSGMNKKLDDYTHRTSKQSISFGNKNNDKNQSRLSTAVEKRNETLSKTTDYHKSVMQTDGKESVAPLHSILKTRKSLVPSVAITPASKSSFSKSVTSKSSTSSMHCPTKSNLCTVQ</sequence>
<evidence type="ECO:0000256" key="4">
    <source>
        <dbReference type="SAM" id="MobiDB-lite"/>
    </source>
</evidence>
<dbReference type="EMBL" id="ADBV01003509">
    <property type="protein sequence ID" value="EJW81608.1"/>
    <property type="molecule type" value="Genomic_DNA"/>
</dbReference>
<evidence type="ECO:0000313" key="5">
    <source>
        <dbReference type="EMBL" id="EJW81608.1"/>
    </source>
</evidence>
<name>J9EHJ8_WUCBA</name>
<evidence type="ECO:0000313" key="6">
    <source>
        <dbReference type="Proteomes" id="UP000004810"/>
    </source>
</evidence>
<evidence type="ECO:0000256" key="2">
    <source>
        <dbReference type="ARBA" id="ARBA00022737"/>
    </source>
</evidence>
<reference evidence="6" key="1">
    <citation type="submission" date="2012-08" db="EMBL/GenBank/DDBJ databases">
        <title>The Genome Sequence of Wuchereria bancrofti.</title>
        <authorList>
            <person name="Nutman T.B."/>
            <person name="Fink D.L."/>
            <person name="Russ C."/>
            <person name="Young S."/>
            <person name="Zeng Q."/>
            <person name="Koehrsen M."/>
            <person name="Alvarado L."/>
            <person name="Berlin A."/>
            <person name="Chapman S.B."/>
            <person name="Chen Z."/>
            <person name="Freedman E."/>
            <person name="Gellesch M."/>
            <person name="Goldberg J."/>
            <person name="Griggs A."/>
            <person name="Gujja S."/>
            <person name="Heilman E.R."/>
            <person name="Heiman D."/>
            <person name="Hepburn T."/>
            <person name="Howarth C."/>
            <person name="Jen D."/>
            <person name="Larson L."/>
            <person name="Lewis B."/>
            <person name="Mehta T."/>
            <person name="Park D."/>
            <person name="Pearson M."/>
            <person name="Roberts A."/>
            <person name="Saif S."/>
            <person name="Shea T."/>
            <person name="Shenoy N."/>
            <person name="Sisk P."/>
            <person name="Stolte C."/>
            <person name="Sykes S."/>
            <person name="Walk T."/>
            <person name="White J."/>
            <person name="Yandava C."/>
            <person name="Haas B."/>
            <person name="Henn M.R."/>
            <person name="Nusbaum C."/>
            <person name="Birren B."/>
        </authorList>
    </citation>
    <scope>NUCLEOTIDE SEQUENCE [LARGE SCALE GENOMIC DNA]</scope>
    <source>
        <strain evidence="6">NA</strain>
    </source>
</reference>
<protein>
    <submittedName>
        <fullName evidence="5">Uncharacterized protein</fullName>
    </submittedName>
</protein>
<dbReference type="PANTHER" id="PTHR19848:SF8">
    <property type="entry name" value="F-BOX AND WD REPEAT DOMAIN CONTAINING 7"/>
    <property type="match status" value="1"/>
</dbReference>
<keyword evidence="2" id="KW-0677">Repeat</keyword>
<proteinExistence type="predicted"/>
<gene>
    <name evidence="5" type="ORF">WUBG_07483</name>
</gene>
<dbReference type="InterPro" id="IPR001680">
    <property type="entry name" value="WD40_rpt"/>
</dbReference>
<feature type="region of interest" description="Disordered" evidence="4">
    <location>
        <begin position="553"/>
        <end position="581"/>
    </location>
</feature>
<dbReference type="PROSITE" id="PS50294">
    <property type="entry name" value="WD_REPEATS_REGION"/>
    <property type="match status" value="2"/>
</dbReference>
<dbReference type="SUPFAM" id="SSF50998">
    <property type="entry name" value="Quinoprotein alcohol dehydrogenase-like"/>
    <property type="match status" value="1"/>
</dbReference>
<feature type="repeat" description="WD" evidence="3">
    <location>
        <begin position="300"/>
        <end position="338"/>
    </location>
</feature>
<evidence type="ECO:0000256" key="1">
    <source>
        <dbReference type="ARBA" id="ARBA00022574"/>
    </source>
</evidence>
<dbReference type="SUPFAM" id="SSF50978">
    <property type="entry name" value="WD40 repeat-like"/>
    <property type="match status" value="1"/>
</dbReference>
<dbReference type="Pfam" id="PF00400">
    <property type="entry name" value="WD40"/>
    <property type="match status" value="4"/>
</dbReference>